<dbReference type="Gene3D" id="3.30.700.10">
    <property type="entry name" value="Glycoprotein, Type 4 Pilin"/>
    <property type="match status" value="1"/>
</dbReference>
<dbReference type="EMBL" id="VENO01000003">
    <property type="protein sequence ID" value="TNV68419.1"/>
    <property type="molecule type" value="Genomic_DNA"/>
</dbReference>
<dbReference type="Proteomes" id="UP000313395">
    <property type="component" value="Unassembled WGS sequence"/>
</dbReference>
<dbReference type="GO" id="GO:0030420">
    <property type="term" value="P:establishment of competence for transformation"/>
    <property type="evidence" value="ECO:0007669"/>
    <property type="project" value="UniProtKB-KW"/>
</dbReference>
<evidence type="ECO:0000313" key="6">
    <source>
        <dbReference type="Proteomes" id="UP000313395"/>
    </source>
</evidence>
<keyword evidence="4" id="KW-0812">Transmembrane</keyword>
<evidence type="ECO:0000313" key="5">
    <source>
        <dbReference type="EMBL" id="TNV68419.1"/>
    </source>
</evidence>
<dbReference type="RefSeq" id="WP_140186421.1">
    <property type="nucleotide sequence ID" value="NZ_VENO01000003.1"/>
</dbReference>
<keyword evidence="4" id="KW-0472">Membrane</keyword>
<dbReference type="InterPro" id="IPR012902">
    <property type="entry name" value="N_methyl_site"/>
</dbReference>
<accession>A0A5C5E6K6</accession>
<dbReference type="InterPro" id="IPR000983">
    <property type="entry name" value="Bac_GSPG_pilin"/>
</dbReference>
<gene>
    <name evidence="5" type="ORF">FHK04_09395</name>
</gene>
<sequence length="111" mass="11827">MRNKIKQLLKKEGGFTLVELLGVIVILGLIVGISIPLIGNVIAKAEGDTTAAQEELVIDAAKMYELQTADIDADGVTTDELITAGFLESDFDGDLTVTKTTVEGKITYVVD</sequence>
<dbReference type="GO" id="GO:0009986">
    <property type="term" value="C:cell surface"/>
    <property type="evidence" value="ECO:0007669"/>
    <property type="project" value="UniProtKB-SubCell"/>
</dbReference>
<proteinExistence type="predicted"/>
<dbReference type="Pfam" id="PF07963">
    <property type="entry name" value="N_methyl"/>
    <property type="match status" value="1"/>
</dbReference>
<keyword evidence="2" id="KW-0488">Methylation</keyword>
<keyword evidence="6" id="KW-1185">Reference proteome</keyword>
<protein>
    <submittedName>
        <fullName evidence="5">Prepilin-type cleavage/methylation domain-containing protein</fullName>
    </submittedName>
</protein>
<evidence type="ECO:0000256" key="2">
    <source>
        <dbReference type="ARBA" id="ARBA00022481"/>
    </source>
</evidence>
<comment type="caution">
    <text evidence="5">The sequence shown here is derived from an EMBL/GenBank/DDBJ whole genome shotgun (WGS) entry which is preliminary data.</text>
</comment>
<dbReference type="AlphaFoldDB" id="A0A5C5E6K6"/>
<organism evidence="5 6">
    <name type="scientific">Trichococcus shcherbakoviae subsp. psychrophilus</name>
    <dbReference type="NCBI Taxonomy" id="2585775"/>
    <lineage>
        <taxon>Bacteria</taxon>
        <taxon>Bacillati</taxon>
        <taxon>Bacillota</taxon>
        <taxon>Bacilli</taxon>
        <taxon>Lactobacillales</taxon>
        <taxon>Carnobacteriaceae</taxon>
        <taxon>Trichococcus</taxon>
    </lineage>
</organism>
<feature type="transmembrane region" description="Helical" evidence="4">
    <location>
        <begin position="20"/>
        <end position="39"/>
    </location>
</feature>
<dbReference type="GO" id="GO:0015627">
    <property type="term" value="C:type II protein secretion system complex"/>
    <property type="evidence" value="ECO:0007669"/>
    <property type="project" value="InterPro"/>
</dbReference>
<reference evidence="5 6" key="1">
    <citation type="submission" date="2019-06" db="EMBL/GenBank/DDBJ databases">
        <title>Description Trichococcus psychrophilus sp. nov., isolated from a cold spring, by genomic and phenotypic analyses.</title>
        <authorList>
            <person name="Zakharyuk A."/>
        </authorList>
    </citation>
    <scope>NUCLEOTIDE SEQUENCE [LARGE SCALE GENOMIC DNA]</scope>
    <source>
        <strain evidence="5 6">SKBG</strain>
    </source>
</reference>
<dbReference type="SUPFAM" id="SSF54523">
    <property type="entry name" value="Pili subunits"/>
    <property type="match status" value="1"/>
</dbReference>
<evidence type="ECO:0000256" key="4">
    <source>
        <dbReference type="SAM" id="Phobius"/>
    </source>
</evidence>
<dbReference type="InterPro" id="IPR045584">
    <property type="entry name" value="Pilin-like"/>
</dbReference>
<dbReference type="GO" id="GO:0015628">
    <property type="term" value="P:protein secretion by the type II secretion system"/>
    <property type="evidence" value="ECO:0007669"/>
    <property type="project" value="InterPro"/>
</dbReference>
<dbReference type="PRINTS" id="PR00813">
    <property type="entry name" value="BCTERIALGSPG"/>
</dbReference>
<evidence type="ECO:0000256" key="1">
    <source>
        <dbReference type="ARBA" id="ARBA00004241"/>
    </source>
</evidence>
<comment type="subcellular location">
    <subcellularLocation>
        <location evidence="1">Cell surface</location>
    </subcellularLocation>
</comment>
<keyword evidence="3" id="KW-0178">Competence</keyword>
<keyword evidence="4" id="KW-1133">Transmembrane helix</keyword>
<name>A0A5C5E6K6_9LACT</name>
<evidence type="ECO:0000256" key="3">
    <source>
        <dbReference type="ARBA" id="ARBA00023287"/>
    </source>
</evidence>
<dbReference type="PROSITE" id="PS00409">
    <property type="entry name" value="PROKAR_NTER_METHYL"/>
    <property type="match status" value="1"/>
</dbReference>